<proteinExistence type="predicted"/>
<reference evidence="8" key="1">
    <citation type="journal article" date="2015" name="ISME J.">
        <title>Draft Genome Sequence of Streptomyces incarnatus NRRL8089, which Produces the Nucleoside Antibiotic Sinefungin.</title>
        <authorList>
            <person name="Oshima K."/>
            <person name="Hattori M."/>
            <person name="Shimizu H."/>
            <person name="Fukuda K."/>
            <person name="Nemoto M."/>
            <person name="Inagaki K."/>
            <person name="Tamura T."/>
        </authorList>
    </citation>
    <scope>NUCLEOTIDE SEQUENCE</scope>
    <source>
        <strain evidence="8">FACHB-1375</strain>
    </source>
</reference>
<dbReference type="RefSeq" id="WP_190472240.1">
    <property type="nucleotide sequence ID" value="NZ_JACJPW010000099.1"/>
</dbReference>
<dbReference type="AlphaFoldDB" id="A0A926ZK16"/>
<dbReference type="SMART" id="SM00220">
    <property type="entry name" value="S_TKc"/>
    <property type="match status" value="1"/>
</dbReference>
<keyword evidence="8" id="KW-0723">Serine/threonine-protein kinase</keyword>
<dbReference type="Pfam" id="PF00069">
    <property type="entry name" value="Pkinase"/>
    <property type="match status" value="1"/>
</dbReference>
<evidence type="ECO:0000259" key="7">
    <source>
        <dbReference type="PROSITE" id="PS50011"/>
    </source>
</evidence>
<dbReference type="InterPro" id="IPR036322">
    <property type="entry name" value="WD40_repeat_dom_sf"/>
</dbReference>
<dbReference type="PROSITE" id="PS50294">
    <property type="entry name" value="WD_REPEATS_REGION"/>
    <property type="match status" value="4"/>
</dbReference>
<sequence>MTWVNGHKLQNGKYTIEKKVGDGGFGITYLATTANGHRVVIKTLNDTVQSRPDFNQLQQDFLNEALRLAKCTNPHIVKINEVVQEGQLWCMVMEYIDGEDLANRVIKQGVLPEAEALRYIQQIGEALTVVHQQGLLHRDVKPQNIMLRSGKLEAVLIDFGIAREFTQDVTQTHTEYRTEFFAPIEQYDRREKRGAYTDVYALAATLYVILTAKFPQPSPLRAAGTPLTPPKQHNSSISDNVNRAILKGMALKAKDRPQSVAKWLKLLPSPSISTPKKPSSQGKLKNKLLIGGLLVGSAVLGLISREVQIYCQKQFNSNPISLLISSFSLKTTLTGHSNSVNSVAFSPDGQTLASGSFDDTIKIWDIRSGKLKTTLTGHSNWVRSVAFSPDGQTLASGSRDNTIKIWDIRSGQLKTTLTGHSDNVNSVAFSPDGQTLASGSDDKTIKIWDIHSGQLKTTLTGHSNDVNSVAFSPDGQTLASSGSYDNTIKLWRISP</sequence>
<dbReference type="SMART" id="SM00320">
    <property type="entry name" value="WD40"/>
    <property type="match status" value="4"/>
</dbReference>
<dbReference type="SUPFAM" id="SSF56112">
    <property type="entry name" value="Protein kinase-like (PK-like)"/>
    <property type="match status" value="1"/>
</dbReference>
<dbReference type="Gene3D" id="2.130.10.10">
    <property type="entry name" value="YVTN repeat-like/Quinoprotein amine dehydrogenase"/>
    <property type="match status" value="2"/>
</dbReference>
<evidence type="ECO:0000256" key="2">
    <source>
        <dbReference type="ARBA" id="ARBA00022737"/>
    </source>
</evidence>
<keyword evidence="1 5" id="KW-0853">WD repeat</keyword>
<feature type="repeat" description="WD" evidence="5">
    <location>
        <begin position="459"/>
        <end position="495"/>
    </location>
</feature>
<dbReference type="InterPro" id="IPR015943">
    <property type="entry name" value="WD40/YVTN_repeat-like_dom_sf"/>
</dbReference>
<dbReference type="InterPro" id="IPR019775">
    <property type="entry name" value="WD40_repeat_CS"/>
</dbReference>
<dbReference type="PROSITE" id="PS50082">
    <property type="entry name" value="WD_REPEATS_2"/>
    <property type="match status" value="4"/>
</dbReference>
<accession>A0A926ZK16</accession>
<keyword evidence="4 6" id="KW-0067">ATP-binding</keyword>
<dbReference type="PRINTS" id="PR00320">
    <property type="entry name" value="GPROTEINBRPT"/>
</dbReference>
<dbReference type="Gene3D" id="1.10.510.10">
    <property type="entry name" value="Transferase(Phosphotransferase) domain 1"/>
    <property type="match status" value="1"/>
</dbReference>
<keyword evidence="8" id="KW-0418">Kinase</keyword>
<comment type="caution">
    <text evidence="8">The sequence shown here is derived from an EMBL/GenBank/DDBJ whole genome shotgun (WGS) entry which is preliminary data.</text>
</comment>
<feature type="domain" description="Protein kinase" evidence="7">
    <location>
        <begin position="14"/>
        <end position="272"/>
    </location>
</feature>
<dbReference type="PROSITE" id="PS50011">
    <property type="entry name" value="PROTEIN_KINASE_DOM"/>
    <property type="match status" value="1"/>
</dbReference>
<keyword evidence="3 6" id="KW-0547">Nucleotide-binding</keyword>
<reference evidence="8" key="2">
    <citation type="submission" date="2020-08" db="EMBL/GenBank/DDBJ databases">
        <authorList>
            <person name="Chen M."/>
            <person name="Teng W."/>
            <person name="Zhao L."/>
            <person name="Hu C."/>
            <person name="Zhou Y."/>
            <person name="Han B."/>
            <person name="Song L."/>
            <person name="Shu W."/>
        </authorList>
    </citation>
    <scope>NUCLEOTIDE SEQUENCE</scope>
    <source>
        <strain evidence="8">FACHB-1375</strain>
    </source>
</reference>
<dbReference type="InterPro" id="IPR011009">
    <property type="entry name" value="Kinase-like_dom_sf"/>
</dbReference>
<gene>
    <name evidence="8" type="ORF">H6G03_28215</name>
</gene>
<evidence type="ECO:0000313" key="8">
    <source>
        <dbReference type="EMBL" id="MBD2184912.1"/>
    </source>
</evidence>
<dbReference type="Proteomes" id="UP000641646">
    <property type="component" value="Unassembled WGS sequence"/>
</dbReference>
<evidence type="ECO:0000256" key="3">
    <source>
        <dbReference type="ARBA" id="ARBA00022741"/>
    </source>
</evidence>
<dbReference type="Pfam" id="PF25173">
    <property type="entry name" value="Beta-prop_WDR3_1st"/>
    <property type="match status" value="1"/>
</dbReference>
<dbReference type="EMBL" id="JACJPW010000099">
    <property type="protein sequence ID" value="MBD2184912.1"/>
    <property type="molecule type" value="Genomic_DNA"/>
</dbReference>
<organism evidence="8 9">
    <name type="scientific">Aerosakkonema funiforme FACHB-1375</name>
    <dbReference type="NCBI Taxonomy" id="2949571"/>
    <lineage>
        <taxon>Bacteria</taxon>
        <taxon>Bacillati</taxon>
        <taxon>Cyanobacteriota</taxon>
        <taxon>Cyanophyceae</taxon>
        <taxon>Oscillatoriophycideae</taxon>
        <taxon>Aerosakkonematales</taxon>
        <taxon>Aerosakkonemataceae</taxon>
        <taxon>Aerosakkonema</taxon>
    </lineage>
</organism>
<dbReference type="GO" id="GO:0004674">
    <property type="term" value="F:protein serine/threonine kinase activity"/>
    <property type="evidence" value="ECO:0007669"/>
    <property type="project" value="UniProtKB-KW"/>
</dbReference>
<dbReference type="GO" id="GO:0005524">
    <property type="term" value="F:ATP binding"/>
    <property type="evidence" value="ECO:0007669"/>
    <property type="project" value="UniProtKB-UniRule"/>
</dbReference>
<dbReference type="PANTHER" id="PTHR22847:SF637">
    <property type="entry name" value="WD REPEAT DOMAIN 5B"/>
    <property type="match status" value="1"/>
</dbReference>
<dbReference type="PROSITE" id="PS00678">
    <property type="entry name" value="WD_REPEATS_1"/>
    <property type="match status" value="3"/>
</dbReference>
<dbReference type="PANTHER" id="PTHR22847">
    <property type="entry name" value="WD40 REPEAT PROTEIN"/>
    <property type="match status" value="1"/>
</dbReference>
<name>A0A926ZK16_9CYAN</name>
<evidence type="ECO:0000256" key="5">
    <source>
        <dbReference type="PROSITE-ProRule" id="PRU00221"/>
    </source>
</evidence>
<protein>
    <submittedName>
        <fullName evidence="8">Serine/threonine protein kinase</fullName>
    </submittedName>
</protein>
<dbReference type="InterPro" id="IPR017441">
    <property type="entry name" value="Protein_kinase_ATP_BS"/>
</dbReference>
<evidence type="ECO:0000256" key="1">
    <source>
        <dbReference type="ARBA" id="ARBA00022574"/>
    </source>
</evidence>
<feature type="repeat" description="WD" evidence="5">
    <location>
        <begin position="333"/>
        <end position="374"/>
    </location>
</feature>
<dbReference type="InterPro" id="IPR000719">
    <property type="entry name" value="Prot_kinase_dom"/>
</dbReference>
<dbReference type="InterPro" id="IPR008271">
    <property type="entry name" value="Ser/Thr_kinase_AS"/>
</dbReference>
<evidence type="ECO:0000256" key="4">
    <source>
        <dbReference type="ARBA" id="ARBA00022840"/>
    </source>
</evidence>
<feature type="repeat" description="WD" evidence="5">
    <location>
        <begin position="417"/>
        <end position="458"/>
    </location>
</feature>
<dbReference type="PROSITE" id="PS00107">
    <property type="entry name" value="PROTEIN_KINASE_ATP"/>
    <property type="match status" value="1"/>
</dbReference>
<feature type="repeat" description="WD" evidence="5">
    <location>
        <begin position="375"/>
        <end position="416"/>
    </location>
</feature>
<keyword evidence="2" id="KW-0677">Repeat</keyword>
<evidence type="ECO:0000313" key="9">
    <source>
        <dbReference type="Proteomes" id="UP000641646"/>
    </source>
</evidence>
<dbReference type="InterPro" id="IPR001680">
    <property type="entry name" value="WD40_rpt"/>
</dbReference>
<dbReference type="SUPFAM" id="SSF50978">
    <property type="entry name" value="WD40 repeat-like"/>
    <property type="match status" value="1"/>
</dbReference>
<keyword evidence="8" id="KW-0808">Transferase</keyword>
<keyword evidence="9" id="KW-1185">Reference proteome</keyword>
<dbReference type="PROSITE" id="PS00108">
    <property type="entry name" value="PROTEIN_KINASE_ST"/>
    <property type="match status" value="1"/>
</dbReference>
<evidence type="ECO:0000256" key="6">
    <source>
        <dbReference type="PROSITE-ProRule" id="PRU10141"/>
    </source>
</evidence>
<dbReference type="CDD" id="cd14014">
    <property type="entry name" value="STKc_PknB_like"/>
    <property type="match status" value="1"/>
</dbReference>
<dbReference type="InterPro" id="IPR020472">
    <property type="entry name" value="WD40_PAC1"/>
</dbReference>
<dbReference type="CDD" id="cd00200">
    <property type="entry name" value="WD40"/>
    <property type="match status" value="1"/>
</dbReference>
<feature type="binding site" evidence="6">
    <location>
        <position position="42"/>
    </location>
    <ligand>
        <name>ATP</name>
        <dbReference type="ChEBI" id="CHEBI:30616"/>
    </ligand>
</feature>